<dbReference type="AlphaFoldDB" id="A0A0S6W6H5"/>
<gene>
    <name evidence="9" type="ORF">U27_02069</name>
</gene>
<keyword evidence="4 7" id="KW-0812">Transmembrane</keyword>
<dbReference type="PANTHER" id="PTHR33362:SF3">
    <property type="entry name" value="SIALIC ACID TRAP TRANSPORTER PERMEASE PROTEIN SIAT"/>
    <property type="match status" value="1"/>
</dbReference>
<evidence type="ECO:0000256" key="3">
    <source>
        <dbReference type="ARBA" id="ARBA00022519"/>
    </source>
</evidence>
<feature type="transmembrane region" description="Helical" evidence="7">
    <location>
        <begin position="355"/>
        <end position="379"/>
    </location>
</feature>
<feature type="transmembrane region" description="Helical" evidence="7">
    <location>
        <begin position="240"/>
        <end position="256"/>
    </location>
</feature>
<dbReference type="GO" id="GO:0005886">
    <property type="term" value="C:plasma membrane"/>
    <property type="evidence" value="ECO:0007669"/>
    <property type="project" value="UniProtKB-SubCell"/>
</dbReference>
<evidence type="ECO:0000256" key="7">
    <source>
        <dbReference type="SAM" id="Phobius"/>
    </source>
</evidence>
<evidence type="ECO:0000256" key="1">
    <source>
        <dbReference type="ARBA" id="ARBA00004429"/>
    </source>
</evidence>
<dbReference type="Proteomes" id="UP000030661">
    <property type="component" value="Unassembled WGS sequence"/>
</dbReference>
<feature type="transmembrane region" description="Helical" evidence="7">
    <location>
        <begin position="170"/>
        <end position="193"/>
    </location>
</feature>
<evidence type="ECO:0000256" key="2">
    <source>
        <dbReference type="ARBA" id="ARBA00022475"/>
    </source>
</evidence>
<dbReference type="PANTHER" id="PTHR33362">
    <property type="entry name" value="SIALIC ACID TRAP TRANSPORTER PERMEASE PROTEIN SIAT-RELATED"/>
    <property type="match status" value="1"/>
</dbReference>
<evidence type="ECO:0000313" key="10">
    <source>
        <dbReference type="Proteomes" id="UP000030661"/>
    </source>
</evidence>
<protein>
    <recommendedName>
        <fullName evidence="8">TRAP C4-dicarboxylate transport system permease DctM subunit domain-containing protein</fullName>
    </recommendedName>
</protein>
<sequence length="429" mass="45502">MILILTLGLIVLLLIGLPVALALGISALAATLVGGSIFQFSVLSQKMQFGLQNFILLAIPLFILAAKLMNTAGITEKIFKFADTLVGFLPGGLAHANVVASLIFAGMSGAAVVDAAGLGQIELDAMTKGGYSRKFSVAVTAASSTIGPIFPPSLPMVVFSFVSGVSVGRLFLGGVIPGVLMTVILMLMVAFYAKKYDLPRQPFPTLAIAFRSFLDAILPLMTPVILLGGIWLGFFTPTEAAGVAVSYALIIGVFVVRELSWKDIVRAFIETARETAMIGFVVAASAMYGWVLMRSGMTIRIAESLTTISTNPLVILIIINLFLLAVGCFLDSTVAILILGPLFMPVIEKVGIDPVHFGVVMVLNLMIGLLTPPFGIVLFVMAQVSGLKFEDVVKTTLPFLIPLGIVLVLIIIFPGLVTALPDMLMGLRR</sequence>
<dbReference type="GO" id="GO:0022857">
    <property type="term" value="F:transmembrane transporter activity"/>
    <property type="evidence" value="ECO:0007669"/>
    <property type="project" value="TreeGrafter"/>
</dbReference>
<evidence type="ECO:0000313" key="9">
    <source>
        <dbReference type="EMBL" id="GAK55237.1"/>
    </source>
</evidence>
<reference evidence="9" key="1">
    <citation type="journal article" date="2015" name="PeerJ">
        <title>First genomic representation of candidate bacterial phylum KSB3 points to enhanced environmental sensing as a trigger of wastewater bulking.</title>
        <authorList>
            <person name="Sekiguchi Y."/>
            <person name="Ohashi A."/>
            <person name="Parks D.H."/>
            <person name="Yamauchi T."/>
            <person name="Tyson G.W."/>
            <person name="Hugenholtz P."/>
        </authorList>
    </citation>
    <scope>NUCLEOTIDE SEQUENCE [LARGE SCALE GENOMIC DNA]</scope>
</reference>
<dbReference type="STRING" id="1499967.U27_02069"/>
<feature type="domain" description="TRAP C4-dicarboxylate transport system permease DctM subunit" evidence="8">
    <location>
        <begin position="8"/>
        <end position="416"/>
    </location>
</feature>
<feature type="transmembrane region" description="Helical" evidence="7">
    <location>
        <begin position="213"/>
        <end position="234"/>
    </location>
</feature>
<evidence type="ECO:0000256" key="5">
    <source>
        <dbReference type="ARBA" id="ARBA00022989"/>
    </source>
</evidence>
<keyword evidence="6 7" id="KW-0472">Membrane</keyword>
<organism evidence="9">
    <name type="scientific">Vecturithrix granuli</name>
    <dbReference type="NCBI Taxonomy" id="1499967"/>
    <lineage>
        <taxon>Bacteria</taxon>
        <taxon>Candidatus Moduliflexota</taxon>
        <taxon>Candidatus Vecturitrichia</taxon>
        <taxon>Candidatus Vecturitrichales</taxon>
        <taxon>Candidatus Vecturitrichaceae</taxon>
        <taxon>Candidatus Vecturithrix</taxon>
    </lineage>
</organism>
<evidence type="ECO:0000259" key="8">
    <source>
        <dbReference type="Pfam" id="PF06808"/>
    </source>
</evidence>
<dbReference type="InterPro" id="IPR010656">
    <property type="entry name" value="DctM"/>
</dbReference>
<feature type="transmembrane region" description="Helical" evidence="7">
    <location>
        <begin position="313"/>
        <end position="343"/>
    </location>
</feature>
<feature type="transmembrane region" description="Helical" evidence="7">
    <location>
        <begin position="135"/>
        <end position="158"/>
    </location>
</feature>
<proteinExistence type="predicted"/>
<keyword evidence="3" id="KW-0997">Cell inner membrane</keyword>
<dbReference type="EMBL" id="DF820463">
    <property type="protein sequence ID" value="GAK55237.1"/>
    <property type="molecule type" value="Genomic_DNA"/>
</dbReference>
<dbReference type="eggNOG" id="COG1593">
    <property type="taxonomic scope" value="Bacteria"/>
</dbReference>
<feature type="transmembrane region" description="Helical" evidence="7">
    <location>
        <begin position="399"/>
        <end position="420"/>
    </location>
</feature>
<dbReference type="NCBIfam" id="TIGR00786">
    <property type="entry name" value="dctM"/>
    <property type="match status" value="1"/>
</dbReference>
<name>A0A0S6W6H5_VECG1</name>
<keyword evidence="5 7" id="KW-1133">Transmembrane helix</keyword>
<dbReference type="PIRSF" id="PIRSF006066">
    <property type="entry name" value="HI0050"/>
    <property type="match status" value="1"/>
</dbReference>
<feature type="transmembrane region" description="Helical" evidence="7">
    <location>
        <begin position="51"/>
        <end position="70"/>
    </location>
</feature>
<evidence type="ECO:0000256" key="4">
    <source>
        <dbReference type="ARBA" id="ARBA00022692"/>
    </source>
</evidence>
<comment type="subcellular location">
    <subcellularLocation>
        <location evidence="1">Cell inner membrane</location>
        <topology evidence="1">Multi-pass membrane protein</topology>
    </subcellularLocation>
</comment>
<keyword evidence="10" id="KW-1185">Reference proteome</keyword>
<dbReference type="InterPro" id="IPR004681">
    <property type="entry name" value="TRAP_DctM"/>
</dbReference>
<dbReference type="HOGENOM" id="CLU_019824_4_1_0"/>
<accession>A0A0S6W6H5</accession>
<feature type="transmembrane region" description="Helical" evidence="7">
    <location>
        <begin position="276"/>
        <end position="293"/>
    </location>
</feature>
<evidence type="ECO:0000256" key="6">
    <source>
        <dbReference type="ARBA" id="ARBA00023136"/>
    </source>
</evidence>
<dbReference type="Pfam" id="PF06808">
    <property type="entry name" value="DctM"/>
    <property type="match status" value="1"/>
</dbReference>
<keyword evidence="2" id="KW-1003">Cell membrane</keyword>